<protein>
    <submittedName>
        <fullName evidence="2">Uncharacterized protein</fullName>
    </submittedName>
</protein>
<organism evidence="1 2">
    <name type="scientific">Ditylenchus dipsaci</name>
    <dbReference type="NCBI Taxonomy" id="166011"/>
    <lineage>
        <taxon>Eukaryota</taxon>
        <taxon>Metazoa</taxon>
        <taxon>Ecdysozoa</taxon>
        <taxon>Nematoda</taxon>
        <taxon>Chromadorea</taxon>
        <taxon>Rhabditida</taxon>
        <taxon>Tylenchina</taxon>
        <taxon>Tylenchomorpha</taxon>
        <taxon>Sphaerularioidea</taxon>
        <taxon>Anguinidae</taxon>
        <taxon>Anguininae</taxon>
        <taxon>Ditylenchus</taxon>
    </lineage>
</organism>
<name>A0A915CTI9_9BILA</name>
<keyword evidence="1" id="KW-1185">Reference proteome</keyword>
<sequence>MPLWGIRCNRWRSLSCKRKNCPRITTFEEFMTEENRAMLLRCEEQKQVIGILAKISFSTVATSSPPQLQPHHQRCTFKYAPKGVMQNIQDLRFGSSTPCNSCGDRADEAEKMLICTNEWGKVPVRESLLEINVVNSISFANFDAEIALFNICRGFPRSFRETLLFSR</sequence>
<dbReference type="WBParaSite" id="jg12073">
    <property type="protein sequence ID" value="jg12073"/>
    <property type="gene ID" value="jg12073"/>
</dbReference>
<evidence type="ECO:0000313" key="2">
    <source>
        <dbReference type="WBParaSite" id="jg12073"/>
    </source>
</evidence>
<dbReference type="AlphaFoldDB" id="A0A915CTI9"/>
<dbReference type="Proteomes" id="UP000887574">
    <property type="component" value="Unplaced"/>
</dbReference>
<evidence type="ECO:0000313" key="1">
    <source>
        <dbReference type="Proteomes" id="UP000887574"/>
    </source>
</evidence>
<accession>A0A915CTI9</accession>
<reference evidence="2" key="1">
    <citation type="submission" date="2022-11" db="UniProtKB">
        <authorList>
            <consortium name="WormBaseParasite"/>
        </authorList>
    </citation>
    <scope>IDENTIFICATION</scope>
</reference>
<proteinExistence type="predicted"/>